<gene>
    <name evidence="3" type="ORF">GCM10011415_26600</name>
</gene>
<comment type="caution">
    <text evidence="3">The sequence shown here is derived from an EMBL/GenBank/DDBJ whole genome shotgun (WGS) entry which is preliminary data.</text>
</comment>
<evidence type="ECO:0000256" key="2">
    <source>
        <dbReference type="SAM" id="SignalP"/>
    </source>
</evidence>
<keyword evidence="4" id="KW-1185">Reference proteome</keyword>
<evidence type="ECO:0000256" key="1">
    <source>
        <dbReference type="SAM" id="MobiDB-lite"/>
    </source>
</evidence>
<organism evidence="3 4">
    <name type="scientific">Salipiger pallidus</name>
    <dbReference type="NCBI Taxonomy" id="1775170"/>
    <lineage>
        <taxon>Bacteria</taxon>
        <taxon>Pseudomonadati</taxon>
        <taxon>Pseudomonadota</taxon>
        <taxon>Alphaproteobacteria</taxon>
        <taxon>Rhodobacterales</taxon>
        <taxon>Roseobacteraceae</taxon>
        <taxon>Salipiger</taxon>
    </lineage>
</organism>
<evidence type="ECO:0008006" key="5">
    <source>
        <dbReference type="Google" id="ProtNLM"/>
    </source>
</evidence>
<evidence type="ECO:0000313" key="4">
    <source>
        <dbReference type="Proteomes" id="UP000617145"/>
    </source>
</evidence>
<proteinExistence type="predicted"/>
<name>A0A8J2ZL92_9RHOB</name>
<dbReference type="AlphaFoldDB" id="A0A8J2ZL92"/>
<reference evidence="3" key="1">
    <citation type="journal article" date="2014" name="Int. J. Syst. Evol. Microbiol.">
        <title>Complete genome sequence of Corynebacterium casei LMG S-19264T (=DSM 44701T), isolated from a smear-ripened cheese.</title>
        <authorList>
            <consortium name="US DOE Joint Genome Institute (JGI-PGF)"/>
            <person name="Walter F."/>
            <person name="Albersmeier A."/>
            <person name="Kalinowski J."/>
            <person name="Ruckert C."/>
        </authorList>
    </citation>
    <scope>NUCLEOTIDE SEQUENCE</scope>
    <source>
        <strain evidence="3">CGMCC 1.15762</strain>
    </source>
</reference>
<sequence>MRTRTRLLAGAALGLGIAAATGAMAQERPARSDPDRPMSVIDWLDEQASGAGQTAVPPQGQGSAPANRPGGRVGAPGPYPVLPFPRLDEPPVASSGTSPAVEVLTLGDQLPDAVGLLPMSVTGLPRNLWRGSEAADLVPLIGAVEPAVPALSALLFTLLLAEADAPHGSGERSDFLAARLDRLLEEGAIDPGLALAERANGSMNPEIFARWFDLALLAGSAEPACETLDDRPSLADDMATRVYCDARMGNWDHAATVMGTANALGQLSDRDAELLTRFLDPDLVEGAAPVVPPAQPTPLQFRLFEAVGEALPTQPLPREFAAADLSGNSGWRAQIIAAERLAARGAVSANRLLGIYTDRRPAASGGIWDRVAAVQALESALATNRPDRVGPALVRAWPQMRSAGLLVPFSELFGEALADMPLEGRAAGIARNAALLGTDYELAAKEIAATGVLPERLEVATGLARGEAPQDPPDDAMTAAVSAAWSDPTPPPALARMLQQGRLGEAVLRAMALFDTGAEGNYDQVTDALAVLRSVGLEDTARRAALQLLLLDAEGALR</sequence>
<dbReference type="RefSeq" id="WP_188790712.1">
    <property type="nucleotide sequence ID" value="NZ_BMJV01000005.1"/>
</dbReference>
<feature type="signal peptide" evidence="2">
    <location>
        <begin position="1"/>
        <end position="25"/>
    </location>
</feature>
<protein>
    <recommendedName>
        <fullName evidence="5">Antifreeze glycopeptide polyprotein</fullName>
    </recommendedName>
</protein>
<feature type="region of interest" description="Disordered" evidence="1">
    <location>
        <begin position="48"/>
        <end position="79"/>
    </location>
</feature>
<evidence type="ECO:0000313" key="3">
    <source>
        <dbReference type="EMBL" id="GGG76536.1"/>
    </source>
</evidence>
<dbReference type="Proteomes" id="UP000617145">
    <property type="component" value="Unassembled WGS sequence"/>
</dbReference>
<reference evidence="3" key="2">
    <citation type="submission" date="2020-09" db="EMBL/GenBank/DDBJ databases">
        <authorList>
            <person name="Sun Q."/>
            <person name="Zhou Y."/>
        </authorList>
    </citation>
    <scope>NUCLEOTIDE SEQUENCE</scope>
    <source>
        <strain evidence="3">CGMCC 1.15762</strain>
    </source>
</reference>
<keyword evidence="2" id="KW-0732">Signal</keyword>
<accession>A0A8J2ZL92</accession>
<feature type="chain" id="PRO_5035272445" description="Antifreeze glycopeptide polyprotein" evidence="2">
    <location>
        <begin position="26"/>
        <end position="558"/>
    </location>
</feature>
<dbReference type="EMBL" id="BMJV01000005">
    <property type="protein sequence ID" value="GGG76536.1"/>
    <property type="molecule type" value="Genomic_DNA"/>
</dbReference>